<evidence type="ECO:0000256" key="1">
    <source>
        <dbReference type="SAM" id="MobiDB-lite"/>
    </source>
</evidence>
<feature type="non-terminal residue" evidence="2">
    <location>
        <position position="1"/>
    </location>
</feature>
<sequence>MELRLSKSDCGVNGDTFPQAFDCIGVRRIRRTLKLPSLSRSVSTAQRRERAQCRVPSCDPAKDFWLSTTRHSPADLGELFLEKRPTPESSGDKYP</sequence>
<evidence type="ECO:0000313" key="3">
    <source>
        <dbReference type="Proteomes" id="UP000837857"/>
    </source>
</evidence>
<dbReference type="Proteomes" id="UP000837857">
    <property type="component" value="Chromosome 27"/>
</dbReference>
<protein>
    <submittedName>
        <fullName evidence="2">Uncharacterized protein</fullName>
    </submittedName>
</protein>
<organism evidence="2 3">
    <name type="scientific">Iphiclides podalirius</name>
    <name type="common">scarce swallowtail</name>
    <dbReference type="NCBI Taxonomy" id="110791"/>
    <lineage>
        <taxon>Eukaryota</taxon>
        <taxon>Metazoa</taxon>
        <taxon>Ecdysozoa</taxon>
        <taxon>Arthropoda</taxon>
        <taxon>Hexapoda</taxon>
        <taxon>Insecta</taxon>
        <taxon>Pterygota</taxon>
        <taxon>Neoptera</taxon>
        <taxon>Endopterygota</taxon>
        <taxon>Lepidoptera</taxon>
        <taxon>Glossata</taxon>
        <taxon>Ditrysia</taxon>
        <taxon>Papilionoidea</taxon>
        <taxon>Papilionidae</taxon>
        <taxon>Papilioninae</taxon>
        <taxon>Iphiclides</taxon>
    </lineage>
</organism>
<feature type="compositionally biased region" description="Basic and acidic residues" evidence="1">
    <location>
        <begin position="80"/>
        <end position="95"/>
    </location>
</feature>
<name>A0ABN8IP63_9NEOP</name>
<proteinExistence type="predicted"/>
<keyword evidence="3" id="KW-1185">Reference proteome</keyword>
<dbReference type="EMBL" id="OW152839">
    <property type="protein sequence ID" value="CAH2060463.1"/>
    <property type="molecule type" value="Genomic_DNA"/>
</dbReference>
<gene>
    <name evidence="2" type="ORF">IPOD504_LOCUS11064</name>
</gene>
<evidence type="ECO:0000313" key="2">
    <source>
        <dbReference type="EMBL" id="CAH2060463.1"/>
    </source>
</evidence>
<reference evidence="2" key="1">
    <citation type="submission" date="2022-03" db="EMBL/GenBank/DDBJ databases">
        <authorList>
            <person name="Martin H S."/>
        </authorList>
    </citation>
    <scope>NUCLEOTIDE SEQUENCE</scope>
</reference>
<accession>A0ABN8IP63</accession>
<feature type="region of interest" description="Disordered" evidence="1">
    <location>
        <begin position="76"/>
        <end position="95"/>
    </location>
</feature>